<gene>
    <name evidence="6" type="ORF">L249_7553</name>
</gene>
<accession>A0A367LBN6</accession>
<dbReference type="Gene3D" id="3.40.50.1820">
    <property type="entry name" value="alpha/beta hydrolase"/>
    <property type="match status" value="1"/>
</dbReference>
<dbReference type="SUPFAM" id="SSF53474">
    <property type="entry name" value="alpha/beta-Hydrolases"/>
    <property type="match status" value="1"/>
</dbReference>
<evidence type="ECO:0000313" key="7">
    <source>
        <dbReference type="Proteomes" id="UP000253664"/>
    </source>
</evidence>
<sequence length="296" mass="32655">MKTRLFPTRLLLLLLLLLTPSLTEASFQLLSYGPHPRHVVGLWKDDDQASSSSSPWIIYIHGGAWRRQQDSWQDFHPSVNNMISSRLFPPGTTFASIDYRLSPCAYPGANPCPFPIQHPDHIMDVRAALQMLSQQHGLQENSYVLVGHSAGATLSFQLLMGEAALQGQPLIYAPLPIAVIGIAGIYDMSAINDRFRGAYSDFLTMAFGTDLSLWHRASPARFMGSFRHSLPPSGTVLLARSPQDSLVDEPELDTMARKLEADGVAFSVVKTLRGEHNSVWADGDQITALVTSVFPR</sequence>
<feature type="signal peptide" evidence="4">
    <location>
        <begin position="1"/>
        <end position="25"/>
    </location>
</feature>
<dbReference type="InterPro" id="IPR050300">
    <property type="entry name" value="GDXG_lipolytic_enzyme"/>
</dbReference>
<comment type="function">
    <text evidence="3">Catalyzes the hydrolysis of N-formyl-L-kynurenine to L-kynurenine, the second step in the kynurenine pathway of tryptophan degradation. Kynurenine may be further oxidized to nicotinic acid, NAD(H) and NADP(H). Required for elimination of toxic metabolites.</text>
</comment>
<feature type="short sequence motif" description="HGGXW" evidence="3">
    <location>
        <begin position="61"/>
        <end position="65"/>
    </location>
</feature>
<protein>
    <recommendedName>
        <fullName evidence="3">Kynurenine formamidase</fullName>
        <shortName evidence="3">KFA</shortName>
        <shortName evidence="3">KFase</shortName>
        <ecNumber evidence="3">3.5.1.9</ecNumber>
    </recommendedName>
    <alternativeName>
        <fullName evidence="3">Arylformamidase</fullName>
    </alternativeName>
    <alternativeName>
        <fullName evidence="3">N-formylkynurenine formamidase</fullName>
        <shortName evidence="3">FKF</shortName>
    </alternativeName>
</protein>
<comment type="similarity">
    <text evidence="3">Belongs to the kynurenine formamidase family.</text>
</comment>
<feature type="active site" description="Nucleophile" evidence="3">
    <location>
        <position position="149"/>
    </location>
</feature>
<dbReference type="GO" id="GO:0004061">
    <property type="term" value="F:arylformamidase activity"/>
    <property type="evidence" value="ECO:0007669"/>
    <property type="project" value="UniProtKB-UniRule"/>
</dbReference>
<comment type="catalytic activity">
    <reaction evidence="3">
        <text>N-formyl-L-kynurenine + H2O = L-kynurenine + formate + H(+)</text>
        <dbReference type="Rhea" id="RHEA:13009"/>
        <dbReference type="ChEBI" id="CHEBI:15377"/>
        <dbReference type="ChEBI" id="CHEBI:15378"/>
        <dbReference type="ChEBI" id="CHEBI:15740"/>
        <dbReference type="ChEBI" id="CHEBI:57959"/>
        <dbReference type="ChEBI" id="CHEBI:58629"/>
        <dbReference type="EC" id="3.5.1.9"/>
    </reaction>
</comment>
<dbReference type="OrthoDB" id="420264at2759"/>
<keyword evidence="2 3" id="KW-0823">Tryptophan catabolism</keyword>
<dbReference type="PANTHER" id="PTHR48081:SF33">
    <property type="entry name" value="KYNURENINE FORMAMIDASE"/>
    <property type="match status" value="1"/>
</dbReference>
<evidence type="ECO:0000256" key="1">
    <source>
        <dbReference type="ARBA" id="ARBA00022801"/>
    </source>
</evidence>
<reference evidence="6 7" key="1">
    <citation type="journal article" date="2015" name="BMC Genomics">
        <title>Insights from the genome of Ophiocordyceps polyrhachis-furcata to pathogenicity and host specificity in insect fungi.</title>
        <authorList>
            <person name="Wichadakul D."/>
            <person name="Kobmoo N."/>
            <person name="Ingsriswang S."/>
            <person name="Tangphatsornruang S."/>
            <person name="Chantasingh D."/>
            <person name="Luangsa-ard J.J."/>
            <person name="Eurwilaichitr L."/>
        </authorList>
    </citation>
    <scope>NUCLEOTIDE SEQUENCE [LARGE SCALE GENOMIC DNA]</scope>
    <source>
        <strain evidence="6 7">BCC 54312</strain>
    </source>
</reference>
<evidence type="ECO:0000256" key="4">
    <source>
        <dbReference type="SAM" id="SignalP"/>
    </source>
</evidence>
<dbReference type="AlphaFoldDB" id="A0A367LBN6"/>
<dbReference type="EMBL" id="LKCN02000010">
    <property type="protein sequence ID" value="RCI11839.1"/>
    <property type="molecule type" value="Genomic_DNA"/>
</dbReference>
<comment type="caution">
    <text evidence="6">The sequence shown here is derived from an EMBL/GenBank/DDBJ whole genome shotgun (WGS) entry which is preliminary data.</text>
</comment>
<dbReference type="PANTHER" id="PTHR48081">
    <property type="entry name" value="AB HYDROLASE SUPERFAMILY PROTEIN C4A8.06C"/>
    <property type="match status" value="1"/>
</dbReference>
<dbReference type="InterPro" id="IPR029058">
    <property type="entry name" value="AB_hydrolase_fold"/>
</dbReference>
<name>A0A367LBN6_9HYPO</name>
<dbReference type="STRING" id="1330021.A0A367LBN6"/>
<dbReference type="GO" id="GO:0019441">
    <property type="term" value="P:L-tryptophan catabolic process to kynurenine"/>
    <property type="evidence" value="ECO:0007669"/>
    <property type="project" value="UniProtKB-UniRule"/>
</dbReference>
<feature type="chain" id="PRO_5017008245" description="Kynurenine formamidase" evidence="4">
    <location>
        <begin position="26"/>
        <end position="296"/>
    </location>
</feature>
<feature type="active site" evidence="3">
    <location>
        <position position="276"/>
    </location>
</feature>
<keyword evidence="7" id="KW-1185">Reference proteome</keyword>
<feature type="active site" evidence="3">
    <location>
        <position position="244"/>
    </location>
</feature>
<dbReference type="InterPro" id="IPR049492">
    <property type="entry name" value="BD-FAE-like_dom"/>
</dbReference>
<dbReference type="Proteomes" id="UP000253664">
    <property type="component" value="Unassembled WGS sequence"/>
</dbReference>
<evidence type="ECO:0000256" key="3">
    <source>
        <dbReference type="HAMAP-Rule" id="MF_03014"/>
    </source>
</evidence>
<dbReference type="HAMAP" id="MF_03014">
    <property type="entry name" value="KFase"/>
    <property type="match status" value="1"/>
</dbReference>
<proteinExistence type="inferred from homology"/>
<keyword evidence="1 3" id="KW-0378">Hydrolase</keyword>
<dbReference type="InterPro" id="IPR027519">
    <property type="entry name" value="KFase_ver/fungi-typ"/>
</dbReference>
<keyword evidence="4" id="KW-0732">Signal</keyword>
<feature type="domain" description="BD-FAE-like" evidence="5">
    <location>
        <begin position="49"/>
        <end position="247"/>
    </location>
</feature>
<comment type="subunit">
    <text evidence="3">Homodimer.</text>
</comment>
<evidence type="ECO:0000259" key="5">
    <source>
        <dbReference type="Pfam" id="PF20434"/>
    </source>
</evidence>
<dbReference type="UniPathway" id="UPA00333">
    <property type="reaction ID" value="UER00454"/>
</dbReference>
<dbReference type="Pfam" id="PF20434">
    <property type="entry name" value="BD-FAE"/>
    <property type="match status" value="1"/>
</dbReference>
<evidence type="ECO:0000313" key="6">
    <source>
        <dbReference type="EMBL" id="RCI11839.1"/>
    </source>
</evidence>
<comment type="domain">
    <text evidence="3">The main chain amide nitrogen atoms of the second glycine and its adjacent residue in the HGGXW motif define the oxyanion hole, and stabilize the oxyanion that forms during the nucleophilic attack by the catalytic serine during substrate cleavage.</text>
</comment>
<comment type="pathway">
    <text evidence="3">Amino-acid degradation; L-tryptophan degradation via kynurenine pathway; L-kynurenine from L-tryptophan: step 2/2.</text>
</comment>
<evidence type="ECO:0000256" key="2">
    <source>
        <dbReference type="ARBA" id="ARBA00023079"/>
    </source>
</evidence>
<organism evidence="6 7">
    <name type="scientific">Ophiocordyceps polyrhachis-furcata BCC 54312</name>
    <dbReference type="NCBI Taxonomy" id="1330021"/>
    <lineage>
        <taxon>Eukaryota</taxon>
        <taxon>Fungi</taxon>
        <taxon>Dikarya</taxon>
        <taxon>Ascomycota</taxon>
        <taxon>Pezizomycotina</taxon>
        <taxon>Sordariomycetes</taxon>
        <taxon>Hypocreomycetidae</taxon>
        <taxon>Hypocreales</taxon>
        <taxon>Ophiocordycipitaceae</taxon>
        <taxon>Ophiocordyceps</taxon>
    </lineage>
</organism>
<dbReference type="EC" id="3.5.1.9" evidence="3"/>
<dbReference type="GO" id="GO:0034354">
    <property type="term" value="P:'de novo' NAD+ biosynthetic process from L-tryptophan"/>
    <property type="evidence" value="ECO:0007669"/>
    <property type="project" value="UniProtKB-UniRule"/>
</dbReference>